<dbReference type="OrthoDB" id="5456061at2"/>
<protein>
    <submittedName>
        <fullName evidence="1">Uncharacterized protein</fullName>
    </submittedName>
</protein>
<proteinExistence type="predicted"/>
<dbReference type="EMBL" id="CP015163">
    <property type="protein sequence ID" value="AXB41447.1"/>
    <property type="molecule type" value="Genomic_DNA"/>
</dbReference>
<dbReference type="RefSeq" id="WP_113690701.1">
    <property type="nucleotide sequence ID" value="NZ_CP015163.1"/>
</dbReference>
<gene>
    <name evidence="1" type="ORF">A4R43_01995</name>
</gene>
<name>A0A344L073_9PSEU</name>
<dbReference type="KEGG" id="aab:A4R43_01995"/>
<dbReference type="AlphaFoldDB" id="A0A344L073"/>
<evidence type="ECO:0000313" key="2">
    <source>
        <dbReference type="Proteomes" id="UP000250434"/>
    </source>
</evidence>
<evidence type="ECO:0000313" key="1">
    <source>
        <dbReference type="EMBL" id="AXB41447.1"/>
    </source>
</evidence>
<sequence>MTAVPVDDVVALRLICDGCGAAGPRAVPGTAHHEAWLLLWGQARQDGWRGHDRAIGPHYCPRCAN</sequence>
<organism evidence="1 2">
    <name type="scientific">Amycolatopsis albispora</name>
    <dbReference type="NCBI Taxonomy" id="1804986"/>
    <lineage>
        <taxon>Bacteria</taxon>
        <taxon>Bacillati</taxon>
        <taxon>Actinomycetota</taxon>
        <taxon>Actinomycetes</taxon>
        <taxon>Pseudonocardiales</taxon>
        <taxon>Pseudonocardiaceae</taxon>
        <taxon>Amycolatopsis</taxon>
    </lineage>
</organism>
<accession>A0A344L073</accession>
<dbReference type="Proteomes" id="UP000250434">
    <property type="component" value="Chromosome"/>
</dbReference>
<reference evidence="1 2" key="1">
    <citation type="submission" date="2016-04" db="EMBL/GenBank/DDBJ databases">
        <title>Complete genome sequence and analysis of deep-sea sediment isolate, Amycolatopsis sp. WP1.</title>
        <authorList>
            <person name="Wang H."/>
            <person name="Chen S."/>
            <person name="Wu Q."/>
        </authorList>
    </citation>
    <scope>NUCLEOTIDE SEQUENCE [LARGE SCALE GENOMIC DNA]</scope>
    <source>
        <strain evidence="1 2">WP1</strain>
    </source>
</reference>
<keyword evidence="2" id="KW-1185">Reference proteome</keyword>